<dbReference type="AlphaFoldDB" id="A0A1H9X970"/>
<evidence type="ECO:0000313" key="1">
    <source>
        <dbReference type="EMBL" id="SES42619.1"/>
    </source>
</evidence>
<gene>
    <name evidence="1" type="ORF">SAMN04487818_113163</name>
</gene>
<proteinExistence type="predicted"/>
<accession>A0A1H9X970</accession>
<evidence type="ECO:0000313" key="2">
    <source>
        <dbReference type="Proteomes" id="UP000199051"/>
    </source>
</evidence>
<organism evidence="1 2">
    <name type="scientific">Actinokineospora terrae</name>
    <dbReference type="NCBI Taxonomy" id="155974"/>
    <lineage>
        <taxon>Bacteria</taxon>
        <taxon>Bacillati</taxon>
        <taxon>Actinomycetota</taxon>
        <taxon>Actinomycetes</taxon>
        <taxon>Pseudonocardiales</taxon>
        <taxon>Pseudonocardiaceae</taxon>
        <taxon>Actinokineospora</taxon>
    </lineage>
</organism>
<dbReference type="RefSeq" id="WP_092785010.1">
    <property type="nucleotide sequence ID" value="NZ_FOGI01000013.1"/>
</dbReference>
<protein>
    <submittedName>
        <fullName evidence="1">Uncharacterized protein</fullName>
    </submittedName>
</protein>
<dbReference type="STRING" id="155974.SAMN04487818_113163"/>
<reference evidence="2" key="1">
    <citation type="submission" date="2016-10" db="EMBL/GenBank/DDBJ databases">
        <authorList>
            <person name="Varghese N."/>
            <person name="Submissions S."/>
        </authorList>
    </citation>
    <scope>NUCLEOTIDE SEQUENCE [LARGE SCALE GENOMIC DNA]</scope>
    <source>
        <strain evidence="2">DSM 44260</strain>
    </source>
</reference>
<keyword evidence="2" id="KW-1185">Reference proteome</keyword>
<dbReference type="Proteomes" id="UP000199051">
    <property type="component" value="Unassembled WGS sequence"/>
</dbReference>
<sequence length="111" mass="11655">MSTVDHRTLTDLLTRLAAVHPEPASSVPQVDDEAVSDWFDTSTDPEIAQAVAQKVPGARPAVEIGLETSGSGRVITAGSVFPVGLLTEPFTAAARRCDAIVEGELSWIAGR</sequence>
<dbReference type="EMBL" id="FOGI01000013">
    <property type="protein sequence ID" value="SES42619.1"/>
    <property type="molecule type" value="Genomic_DNA"/>
</dbReference>
<name>A0A1H9X970_9PSEU</name>